<dbReference type="EMBL" id="ML213600">
    <property type="protein sequence ID" value="TFK39164.1"/>
    <property type="molecule type" value="Genomic_DNA"/>
</dbReference>
<protein>
    <submittedName>
        <fullName evidence="1">Uncharacterized protein</fullName>
    </submittedName>
</protein>
<sequence length="108" mass="11989">MSSNPVLFLLPEGEKYNGSNWIEFKTTLLSATCARGLLPYLEGTLSRPFDTILPRPATGWWGSLNPNQEEWDQRNAYTQGMVTLNIKNPIGLGVKTDGTAAETWKSLT</sequence>
<evidence type="ECO:0000313" key="2">
    <source>
        <dbReference type="Proteomes" id="UP000308652"/>
    </source>
</evidence>
<dbReference type="OrthoDB" id="3054003at2759"/>
<dbReference type="Proteomes" id="UP000308652">
    <property type="component" value="Unassembled WGS sequence"/>
</dbReference>
<organism evidence="1 2">
    <name type="scientific">Crucibulum laeve</name>
    <dbReference type="NCBI Taxonomy" id="68775"/>
    <lineage>
        <taxon>Eukaryota</taxon>
        <taxon>Fungi</taxon>
        <taxon>Dikarya</taxon>
        <taxon>Basidiomycota</taxon>
        <taxon>Agaricomycotina</taxon>
        <taxon>Agaricomycetes</taxon>
        <taxon>Agaricomycetidae</taxon>
        <taxon>Agaricales</taxon>
        <taxon>Agaricineae</taxon>
        <taxon>Nidulariaceae</taxon>
        <taxon>Crucibulum</taxon>
    </lineage>
</organism>
<reference evidence="1 2" key="1">
    <citation type="journal article" date="2019" name="Nat. Ecol. Evol.">
        <title>Megaphylogeny resolves global patterns of mushroom evolution.</title>
        <authorList>
            <person name="Varga T."/>
            <person name="Krizsan K."/>
            <person name="Foldi C."/>
            <person name="Dima B."/>
            <person name="Sanchez-Garcia M."/>
            <person name="Sanchez-Ramirez S."/>
            <person name="Szollosi G.J."/>
            <person name="Szarkandi J.G."/>
            <person name="Papp V."/>
            <person name="Albert L."/>
            <person name="Andreopoulos W."/>
            <person name="Angelini C."/>
            <person name="Antonin V."/>
            <person name="Barry K.W."/>
            <person name="Bougher N.L."/>
            <person name="Buchanan P."/>
            <person name="Buyck B."/>
            <person name="Bense V."/>
            <person name="Catcheside P."/>
            <person name="Chovatia M."/>
            <person name="Cooper J."/>
            <person name="Damon W."/>
            <person name="Desjardin D."/>
            <person name="Finy P."/>
            <person name="Geml J."/>
            <person name="Haridas S."/>
            <person name="Hughes K."/>
            <person name="Justo A."/>
            <person name="Karasinski D."/>
            <person name="Kautmanova I."/>
            <person name="Kiss B."/>
            <person name="Kocsube S."/>
            <person name="Kotiranta H."/>
            <person name="LaButti K.M."/>
            <person name="Lechner B.E."/>
            <person name="Liimatainen K."/>
            <person name="Lipzen A."/>
            <person name="Lukacs Z."/>
            <person name="Mihaltcheva S."/>
            <person name="Morgado L.N."/>
            <person name="Niskanen T."/>
            <person name="Noordeloos M.E."/>
            <person name="Ohm R.A."/>
            <person name="Ortiz-Santana B."/>
            <person name="Ovrebo C."/>
            <person name="Racz N."/>
            <person name="Riley R."/>
            <person name="Savchenko A."/>
            <person name="Shiryaev A."/>
            <person name="Soop K."/>
            <person name="Spirin V."/>
            <person name="Szebenyi C."/>
            <person name="Tomsovsky M."/>
            <person name="Tulloss R.E."/>
            <person name="Uehling J."/>
            <person name="Grigoriev I.V."/>
            <person name="Vagvolgyi C."/>
            <person name="Papp T."/>
            <person name="Martin F.M."/>
            <person name="Miettinen O."/>
            <person name="Hibbett D.S."/>
            <person name="Nagy L.G."/>
        </authorList>
    </citation>
    <scope>NUCLEOTIDE SEQUENCE [LARGE SCALE GENOMIC DNA]</scope>
    <source>
        <strain evidence="1 2">CBS 166.37</strain>
    </source>
</reference>
<proteinExistence type="predicted"/>
<keyword evidence="2" id="KW-1185">Reference proteome</keyword>
<accession>A0A5C3M1A4</accession>
<name>A0A5C3M1A4_9AGAR</name>
<evidence type="ECO:0000313" key="1">
    <source>
        <dbReference type="EMBL" id="TFK39164.1"/>
    </source>
</evidence>
<feature type="non-terminal residue" evidence="1">
    <location>
        <position position="108"/>
    </location>
</feature>
<dbReference type="AlphaFoldDB" id="A0A5C3M1A4"/>
<gene>
    <name evidence="1" type="ORF">BDQ12DRAFT_578727</name>
</gene>